<dbReference type="Pfam" id="PF14579">
    <property type="entry name" value="HHH_6"/>
    <property type="match status" value="1"/>
</dbReference>
<accession>A0A5J5IV54</accession>
<feature type="domain" description="Polymerase/histidinol phosphatase N-terminal" evidence="10">
    <location>
        <begin position="7"/>
        <end position="74"/>
    </location>
</feature>
<dbReference type="PANTHER" id="PTHR32294">
    <property type="entry name" value="DNA POLYMERASE III SUBUNIT ALPHA"/>
    <property type="match status" value="1"/>
</dbReference>
<dbReference type="RefSeq" id="WP_150419361.1">
    <property type="nucleotide sequence ID" value="NZ_VYRZ01000002.1"/>
</dbReference>
<dbReference type="AlphaFoldDB" id="A0A5J5IV54"/>
<keyword evidence="8" id="KW-0239">DNA-directed DNA polymerase</keyword>
<sequence length="1172" mass="129558">MASDSFVHLHVHSEYSMLDGAAKISSMTQAASEYGMPAIAVTDHGNTFAAFEFYRAANAAGVKPIIGLEAYVTPGTHRSDKSRVAWGTPEQKSDDVSGSGAYTHMTMWSQSTQGMHNLFRISSLSSMEGYYFKPRMDRELLQTYGAGLIATTGCPSGEVQTRLRLGQYDAARAAAAEFQDIFGKENYFAEIMDHGLSIERRVMTDLLRLAKDLDIPLVATNDSHYTHQHEADAHAALLCVQSGSTLDDPNRFKFDGDGYYIKTAQEMRQLFRDHPEACDNTLLIAERCEVEFNTSANYMPRFPVPDGETEDSWLIKEVETGLHYRYPGGIPDKVRKQAEYETGIILQMGFPGYFLVVADFINWAKDNGIRVGPGRGSGAGSMVAYAMRITDLDPLEHGLIFERFLNPDRVSMPDFDVDFDDRRRGEVIEYVTEKYGSERVAQIVTYGTIKSKQALKDAGRVLGFPFSMGEKLTKAMPPAVMGKDMPLDGMFDKNHPRFKEASEFRALIDSDPEAKTVFDRALGLEGLKRQWGVHAAGVIMSSEPLLDIIPIMRREQDGQIVTQFDYPSCETLGLIKMDFLGLRNLTIISDALDNIRMNRGEELDLEQLALEDRAAYDLLTRGDTLGVFQLDGGPMRSLLRLMKPDNFEDISAVIALYRPGPMGANSHTNYALRKNGLQPITPIHPELEEPLRDILDTSYGLIIYQEQVMAIAQKVAGFSLGQADILRRAMGKKKKSELDKQYEGFAGGMKERGYGDDAVKALWDILLPFSDYAFNKAHSAAYGLVSYWTAYLKAHYPAEYMAALLTSVGDSKDKMAVYLNECRRMGIKVLPPDVGESIRYFAAVGEDIRFGLGAVRNVGANVVDGIISARADDSYVSFHDFLTKVPLHVSNKRTVESLIKAGAFDSLGSTRRALMEIHEDAVEAAVDAKRKAATGAVGFDFDSLYDEAEEVMPAKVPERPEWTKKDKLAFEREMLGLYVSDHPLAGLEIPLAKHASTSIHDLLASEDVQDGDQVTVAGLVTSVQHRVAKQSGNPYGMITVEDFDGEVTVMFMGKTYTEFQSMLQPDSVLVVRGRVSRRDDGLNLHGQSALAPDLGSFDASGELVLILPEQRATETTISDLAATLRRHPGDTEVSLKLHRAGVAKVFEVPIPVRVTADLYGELKGLLGPQCLG</sequence>
<reference evidence="12" key="1">
    <citation type="submission" date="2019-09" db="EMBL/GenBank/DDBJ databases">
        <title>Mumia zhuanghuii sp. nov. isolated from the intestinal contents of plateau pika (Ochotona curzoniae) in the Qinghai-Tibet plateau of China.</title>
        <authorList>
            <person name="Tian Z."/>
        </authorList>
    </citation>
    <scope>NUCLEOTIDE SEQUENCE [LARGE SCALE GENOMIC DNA]</scope>
    <source>
        <strain evidence="12">DSM 25564</strain>
    </source>
</reference>
<dbReference type="Gene3D" id="1.10.10.1600">
    <property type="entry name" value="Bacterial DNA polymerase III alpha subunit, thumb domain"/>
    <property type="match status" value="1"/>
</dbReference>
<evidence type="ECO:0000256" key="4">
    <source>
        <dbReference type="ARBA" id="ARBA00019114"/>
    </source>
</evidence>
<dbReference type="Gene3D" id="1.10.150.870">
    <property type="match status" value="1"/>
</dbReference>
<organism evidence="11 12">
    <name type="scientific">Microbacterium radiodurans</name>
    <dbReference type="NCBI Taxonomy" id="661398"/>
    <lineage>
        <taxon>Bacteria</taxon>
        <taxon>Bacillati</taxon>
        <taxon>Actinomycetota</taxon>
        <taxon>Actinomycetes</taxon>
        <taxon>Micrococcales</taxon>
        <taxon>Microbacteriaceae</taxon>
        <taxon>Microbacterium</taxon>
    </lineage>
</organism>
<keyword evidence="6 11" id="KW-0548">Nucleotidyltransferase</keyword>
<dbReference type="Pfam" id="PF02811">
    <property type="entry name" value="PHP"/>
    <property type="match status" value="1"/>
</dbReference>
<dbReference type="GO" id="GO:0006260">
    <property type="term" value="P:DNA replication"/>
    <property type="evidence" value="ECO:0007669"/>
    <property type="project" value="UniProtKB-KW"/>
</dbReference>
<evidence type="ECO:0000313" key="12">
    <source>
        <dbReference type="Proteomes" id="UP000327039"/>
    </source>
</evidence>
<evidence type="ECO:0000256" key="5">
    <source>
        <dbReference type="ARBA" id="ARBA00022679"/>
    </source>
</evidence>
<dbReference type="InterPro" id="IPR029460">
    <property type="entry name" value="DNAPol_HHH"/>
</dbReference>
<dbReference type="EMBL" id="VYRZ01000002">
    <property type="protein sequence ID" value="KAA9087164.1"/>
    <property type="molecule type" value="Genomic_DNA"/>
</dbReference>
<comment type="subcellular location">
    <subcellularLocation>
        <location evidence="1">Cytoplasm</location>
    </subcellularLocation>
</comment>
<dbReference type="PANTHER" id="PTHR32294:SF0">
    <property type="entry name" value="DNA POLYMERASE III SUBUNIT ALPHA"/>
    <property type="match status" value="1"/>
</dbReference>
<evidence type="ECO:0000256" key="7">
    <source>
        <dbReference type="ARBA" id="ARBA00022705"/>
    </source>
</evidence>
<dbReference type="InterPro" id="IPR040982">
    <property type="entry name" value="DNA_pol3_finger"/>
</dbReference>
<dbReference type="NCBIfam" id="TIGR00594">
    <property type="entry name" value="polc"/>
    <property type="match status" value="1"/>
</dbReference>
<dbReference type="CDD" id="cd04485">
    <property type="entry name" value="DnaE_OBF"/>
    <property type="match status" value="1"/>
</dbReference>
<dbReference type="OrthoDB" id="9803237at2"/>
<dbReference type="InterPro" id="IPR004013">
    <property type="entry name" value="PHP_dom"/>
</dbReference>
<keyword evidence="5 11" id="KW-0808">Transferase</keyword>
<dbReference type="Pfam" id="PF07733">
    <property type="entry name" value="DNA_pol3_alpha"/>
    <property type="match status" value="1"/>
</dbReference>
<evidence type="ECO:0000256" key="9">
    <source>
        <dbReference type="ARBA" id="ARBA00049244"/>
    </source>
</evidence>
<dbReference type="GO" id="GO:0005737">
    <property type="term" value="C:cytoplasm"/>
    <property type="evidence" value="ECO:0007669"/>
    <property type="project" value="UniProtKB-SubCell"/>
</dbReference>
<comment type="similarity">
    <text evidence="2">Belongs to the DNA polymerase type-C family. DnaE subfamily.</text>
</comment>
<dbReference type="GO" id="GO:0003887">
    <property type="term" value="F:DNA-directed DNA polymerase activity"/>
    <property type="evidence" value="ECO:0007669"/>
    <property type="project" value="UniProtKB-KW"/>
</dbReference>
<comment type="catalytic activity">
    <reaction evidence="9">
        <text>DNA(n) + a 2'-deoxyribonucleoside 5'-triphosphate = DNA(n+1) + diphosphate</text>
        <dbReference type="Rhea" id="RHEA:22508"/>
        <dbReference type="Rhea" id="RHEA-COMP:17339"/>
        <dbReference type="Rhea" id="RHEA-COMP:17340"/>
        <dbReference type="ChEBI" id="CHEBI:33019"/>
        <dbReference type="ChEBI" id="CHEBI:61560"/>
        <dbReference type="ChEBI" id="CHEBI:173112"/>
        <dbReference type="EC" id="2.7.7.7"/>
    </reaction>
</comment>
<dbReference type="Gene3D" id="3.20.20.140">
    <property type="entry name" value="Metal-dependent hydrolases"/>
    <property type="match status" value="1"/>
</dbReference>
<evidence type="ECO:0000259" key="10">
    <source>
        <dbReference type="SMART" id="SM00481"/>
    </source>
</evidence>
<dbReference type="SUPFAM" id="SSF89550">
    <property type="entry name" value="PHP domain-like"/>
    <property type="match status" value="1"/>
</dbReference>
<evidence type="ECO:0000313" key="11">
    <source>
        <dbReference type="EMBL" id="KAA9087164.1"/>
    </source>
</evidence>
<evidence type="ECO:0000256" key="1">
    <source>
        <dbReference type="ARBA" id="ARBA00004496"/>
    </source>
</evidence>
<dbReference type="Proteomes" id="UP000327039">
    <property type="component" value="Unassembled WGS sequence"/>
</dbReference>
<dbReference type="GO" id="GO:0003676">
    <property type="term" value="F:nucleic acid binding"/>
    <property type="evidence" value="ECO:0007669"/>
    <property type="project" value="InterPro"/>
</dbReference>
<dbReference type="InterPro" id="IPR003141">
    <property type="entry name" value="Pol/His_phosphatase_N"/>
</dbReference>
<dbReference type="NCBIfam" id="NF004226">
    <property type="entry name" value="PRK05673.1"/>
    <property type="match status" value="1"/>
</dbReference>
<dbReference type="InterPro" id="IPR016195">
    <property type="entry name" value="Pol/histidinol_Pase-like"/>
</dbReference>
<evidence type="ECO:0000256" key="8">
    <source>
        <dbReference type="ARBA" id="ARBA00022932"/>
    </source>
</evidence>
<evidence type="ECO:0000256" key="6">
    <source>
        <dbReference type="ARBA" id="ARBA00022695"/>
    </source>
</evidence>
<dbReference type="SMART" id="SM00481">
    <property type="entry name" value="POLIIIAc"/>
    <property type="match status" value="1"/>
</dbReference>
<dbReference type="InterPro" id="IPR011708">
    <property type="entry name" value="DNA_pol3_alpha_NTPase_dom"/>
</dbReference>
<name>A0A5J5IV54_9MICO</name>
<evidence type="ECO:0000256" key="3">
    <source>
        <dbReference type="ARBA" id="ARBA00012417"/>
    </source>
</evidence>
<dbReference type="GO" id="GO:0008408">
    <property type="term" value="F:3'-5' exonuclease activity"/>
    <property type="evidence" value="ECO:0007669"/>
    <property type="project" value="InterPro"/>
</dbReference>
<dbReference type="Pfam" id="PF01336">
    <property type="entry name" value="tRNA_anti-codon"/>
    <property type="match status" value="1"/>
</dbReference>
<dbReference type="InterPro" id="IPR004805">
    <property type="entry name" value="DnaE2/DnaE/PolC"/>
</dbReference>
<dbReference type="InterPro" id="IPR004365">
    <property type="entry name" value="NA-bd_OB_tRNA"/>
</dbReference>
<gene>
    <name evidence="11" type="primary">dnaE</name>
    <name evidence="11" type="ORF">F6B42_09425</name>
</gene>
<keyword evidence="7" id="KW-0235">DNA replication</keyword>
<keyword evidence="12" id="KW-1185">Reference proteome</keyword>
<dbReference type="InterPro" id="IPR041931">
    <property type="entry name" value="DNA_pol3_alpha_thumb_dom"/>
</dbReference>
<evidence type="ECO:0000256" key="2">
    <source>
        <dbReference type="ARBA" id="ARBA00009496"/>
    </source>
</evidence>
<dbReference type="Pfam" id="PF17657">
    <property type="entry name" value="DNA_pol3_finger"/>
    <property type="match status" value="1"/>
</dbReference>
<comment type="caution">
    <text evidence="11">The sequence shown here is derived from an EMBL/GenBank/DDBJ whole genome shotgun (WGS) entry which is preliminary data.</text>
</comment>
<protein>
    <recommendedName>
        <fullName evidence="4">DNA polymerase III subunit alpha</fullName>
        <ecNumber evidence="3">2.7.7.7</ecNumber>
    </recommendedName>
</protein>
<dbReference type="CDD" id="cd12113">
    <property type="entry name" value="PHP_PolIIIA_DnaE3"/>
    <property type="match status" value="1"/>
</dbReference>
<proteinExistence type="inferred from homology"/>
<dbReference type="EC" id="2.7.7.7" evidence="3"/>